<gene>
    <name evidence="4" type="ORF">L0C25_06890</name>
</gene>
<feature type="domain" description="LytR/CpsA/Psr regulator C-terminal" evidence="3">
    <location>
        <begin position="117"/>
        <end position="199"/>
    </location>
</feature>
<dbReference type="KEGG" id="sgrg:L0C25_06890"/>
<keyword evidence="2" id="KW-1133">Transmembrane helix</keyword>
<feature type="compositionally biased region" description="Acidic residues" evidence="1">
    <location>
        <begin position="55"/>
        <end position="66"/>
    </location>
</feature>
<sequence length="202" mass="21377">MMNQRDSAVRLPSWLIAASLVAVVIATLTYFITTNNDNTDEASPQSEPTQTSDAPESDSPPDDEKTDDGQRATGDSDGPAEKAKPDEQQAKQDAEPEKKQQKPEKKKQPQPEVAPDATVDVYNNSGITNLAASASGDVQSAGFVVGGVDNWYGAIPSTTVYYPPGMEEQAKLLADTLGVGRMLPAVAPMSGDRLSLILTAAI</sequence>
<name>A0AA46YMN2_9ACTN</name>
<dbReference type="AlphaFoldDB" id="A0AA46YMN2"/>
<dbReference type="EMBL" id="CP094970">
    <property type="protein sequence ID" value="UYM06794.1"/>
    <property type="molecule type" value="Genomic_DNA"/>
</dbReference>
<keyword evidence="2" id="KW-0812">Transmembrane</keyword>
<organism evidence="4 5">
    <name type="scientific">Solicola gregarius</name>
    <dbReference type="NCBI Taxonomy" id="2908642"/>
    <lineage>
        <taxon>Bacteria</taxon>
        <taxon>Bacillati</taxon>
        <taxon>Actinomycetota</taxon>
        <taxon>Actinomycetes</taxon>
        <taxon>Propionibacteriales</taxon>
        <taxon>Nocardioidaceae</taxon>
        <taxon>Solicola</taxon>
    </lineage>
</organism>
<accession>A0AA46YMN2</accession>
<keyword evidence="2" id="KW-0472">Membrane</keyword>
<dbReference type="Pfam" id="PF13399">
    <property type="entry name" value="LytR_C"/>
    <property type="match status" value="1"/>
</dbReference>
<evidence type="ECO:0000313" key="5">
    <source>
        <dbReference type="Proteomes" id="UP001164390"/>
    </source>
</evidence>
<evidence type="ECO:0000313" key="4">
    <source>
        <dbReference type="EMBL" id="UYM06794.1"/>
    </source>
</evidence>
<feature type="region of interest" description="Disordered" evidence="1">
    <location>
        <begin position="35"/>
        <end position="117"/>
    </location>
</feature>
<dbReference type="InterPro" id="IPR027381">
    <property type="entry name" value="LytR/CpsA/Psr_C"/>
</dbReference>
<feature type="transmembrane region" description="Helical" evidence="2">
    <location>
        <begin position="12"/>
        <end position="32"/>
    </location>
</feature>
<evidence type="ECO:0000256" key="1">
    <source>
        <dbReference type="SAM" id="MobiDB-lite"/>
    </source>
</evidence>
<dbReference type="RefSeq" id="WP_271635716.1">
    <property type="nucleotide sequence ID" value="NZ_CP094970.1"/>
</dbReference>
<protein>
    <submittedName>
        <fullName evidence="4">LytR C-terminal domain-containing protein</fullName>
    </submittedName>
</protein>
<keyword evidence="5" id="KW-1185">Reference proteome</keyword>
<feature type="compositionally biased region" description="Basic and acidic residues" evidence="1">
    <location>
        <begin position="79"/>
        <end position="109"/>
    </location>
</feature>
<evidence type="ECO:0000256" key="2">
    <source>
        <dbReference type="SAM" id="Phobius"/>
    </source>
</evidence>
<feature type="compositionally biased region" description="Polar residues" evidence="1">
    <location>
        <begin position="35"/>
        <end position="50"/>
    </location>
</feature>
<proteinExistence type="predicted"/>
<evidence type="ECO:0000259" key="3">
    <source>
        <dbReference type="Pfam" id="PF13399"/>
    </source>
</evidence>
<reference evidence="4" key="1">
    <citation type="submission" date="2022-01" db="EMBL/GenBank/DDBJ databases">
        <title>Nocardioidaceae gen. sp. A5X3R13.</title>
        <authorList>
            <person name="Lopez Marin M.A."/>
            <person name="Uhlik O."/>
        </authorList>
    </citation>
    <scope>NUCLEOTIDE SEQUENCE</scope>
    <source>
        <strain evidence="4">A5X3R13</strain>
    </source>
</reference>
<dbReference type="Gene3D" id="3.30.70.2390">
    <property type="match status" value="1"/>
</dbReference>
<dbReference type="Proteomes" id="UP001164390">
    <property type="component" value="Chromosome"/>
</dbReference>